<gene>
    <name evidence="1" type="ORF">D7D52_03395</name>
</gene>
<dbReference type="AlphaFoldDB" id="A0A386Z5S2"/>
<keyword evidence="2" id="KW-1185">Reference proteome</keyword>
<name>A0A386Z5S2_9NOCA</name>
<dbReference type="KEGG" id="nyu:D7D52_03395"/>
<evidence type="ECO:0000313" key="1">
    <source>
        <dbReference type="EMBL" id="AYF73068.1"/>
    </source>
</evidence>
<dbReference type="EMBL" id="CP032568">
    <property type="protein sequence ID" value="AYF73068.1"/>
    <property type="molecule type" value="Genomic_DNA"/>
</dbReference>
<sequence length="79" mass="8107">MSPSLAAFTAEGEEREMKLRSTMSAGTMRKSLAVVAGLAATFAIAVALHASGAGADIPRNVQHIPCPHPAALPAPPTWT</sequence>
<dbReference type="Proteomes" id="UP000267164">
    <property type="component" value="Chromosome"/>
</dbReference>
<evidence type="ECO:0000313" key="2">
    <source>
        <dbReference type="Proteomes" id="UP000267164"/>
    </source>
</evidence>
<accession>A0A386Z5S2</accession>
<protein>
    <submittedName>
        <fullName evidence="1">Uncharacterized protein</fullName>
    </submittedName>
</protein>
<organism evidence="1 2">
    <name type="scientific">Nocardia yunnanensis</name>
    <dbReference type="NCBI Taxonomy" id="2382165"/>
    <lineage>
        <taxon>Bacteria</taxon>
        <taxon>Bacillati</taxon>
        <taxon>Actinomycetota</taxon>
        <taxon>Actinomycetes</taxon>
        <taxon>Mycobacteriales</taxon>
        <taxon>Nocardiaceae</taxon>
        <taxon>Nocardia</taxon>
    </lineage>
</organism>
<reference evidence="1 2" key="1">
    <citation type="submission" date="2018-09" db="EMBL/GenBank/DDBJ databases">
        <title>Nocardia yunnanensis sp. nov., an actinomycete isolated from a soil sample.</title>
        <authorList>
            <person name="Zhang J."/>
        </authorList>
    </citation>
    <scope>NUCLEOTIDE SEQUENCE [LARGE SCALE GENOMIC DNA]</scope>
    <source>
        <strain evidence="1 2">CFHS0054</strain>
    </source>
</reference>
<dbReference type="OrthoDB" id="4569464at2"/>
<proteinExistence type="predicted"/>